<evidence type="ECO:0000313" key="4">
    <source>
        <dbReference type="Proteomes" id="UP000197535"/>
    </source>
</evidence>
<dbReference type="InterPro" id="IPR028087">
    <property type="entry name" value="Tad_N"/>
</dbReference>
<proteinExistence type="predicted"/>
<dbReference type="AlphaFoldDB" id="A0A254TCQ9"/>
<evidence type="ECO:0000256" key="1">
    <source>
        <dbReference type="SAM" id="Phobius"/>
    </source>
</evidence>
<evidence type="ECO:0000313" key="3">
    <source>
        <dbReference type="EMBL" id="OWW19102.1"/>
    </source>
</evidence>
<evidence type="ECO:0000259" key="2">
    <source>
        <dbReference type="Pfam" id="PF13400"/>
    </source>
</evidence>
<dbReference type="EMBL" id="LSTO01000001">
    <property type="protein sequence ID" value="OWW19102.1"/>
    <property type="molecule type" value="Genomic_DNA"/>
</dbReference>
<keyword evidence="1" id="KW-0812">Transmembrane</keyword>
<name>A0A254TCQ9_9BURK</name>
<accession>A0A254TCQ9</accession>
<reference evidence="3 4" key="1">
    <citation type="submission" date="2016-02" db="EMBL/GenBank/DDBJ databases">
        <authorList>
            <person name="Wen L."/>
            <person name="He K."/>
            <person name="Yang H."/>
        </authorList>
    </citation>
    <scope>NUCLEOTIDE SEQUENCE [LARGE SCALE GENOMIC DNA]</scope>
    <source>
        <strain evidence="3 4">TSA40</strain>
    </source>
</reference>
<organism evidence="3 4">
    <name type="scientific">Noviherbaspirillum denitrificans</name>
    <dbReference type="NCBI Taxonomy" id="1968433"/>
    <lineage>
        <taxon>Bacteria</taxon>
        <taxon>Pseudomonadati</taxon>
        <taxon>Pseudomonadota</taxon>
        <taxon>Betaproteobacteria</taxon>
        <taxon>Burkholderiales</taxon>
        <taxon>Oxalobacteraceae</taxon>
        <taxon>Noviherbaspirillum</taxon>
    </lineage>
</organism>
<dbReference type="OrthoDB" id="8595764at2"/>
<dbReference type="RefSeq" id="WP_088706022.1">
    <property type="nucleotide sequence ID" value="NZ_LSTO01000001.1"/>
</dbReference>
<feature type="transmembrane region" description="Helical" evidence="1">
    <location>
        <begin position="12"/>
        <end position="32"/>
    </location>
</feature>
<gene>
    <name evidence="3" type="ORF">AYR66_05960</name>
</gene>
<protein>
    <recommendedName>
        <fullName evidence="2">Putative Flp pilus-assembly TadG-like N-terminal domain-containing protein</fullName>
    </recommendedName>
</protein>
<keyword evidence="4" id="KW-1185">Reference proteome</keyword>
<dbReference type="Pfam" id="PF13400">
    <property type="entry name" value="Tad"/>
    <property type="match status" value="1"/>
</dbReference>
<keyword evidence="1" id="KW-1133">Transmembrane helix</keyword>
<feature type="domain" description="Putative Flp pilus-assembly TadG-like N-terminal" evidence="2">
    <location>
        <begin position="13"/>
        <end position="57"/>
    </location>
</feature>
<keyword evidence="1" id="KW-0472">Membrane</keyword>
<sequence length="477" mass="49021">MKPARARQCRGLISVMFALSVFVLFGFMALAIDVGRTYVVRTELQNAADAAALAGARELNQTLAGINNAITRATAIAAQNNFLFATPITITSANLAVGSCPADACMVPITSITSNALASGMTFLRVNIPSGNIATWFARLMPGAVAAGLENTATFGLAVAGRFVNDVTPIGVCGIKDPATGLTRPKGEVMTGTGELRQFGFRRGISYNIFRLGNLGAPSVPYLINPVDTYPGACSPSNSSANATAPFVCSGTSAILPTTPGFVYGNTGVSAGRIQAALNSRFNDYTGPSSCTPAQSPPDTNITTYGCTGAGCATPAANWMSPTRQTLNLAGTATPSDYGVLWSYSRAVSAVGSTPNARPGTPFTTSDWSTLYPSATGAPAADVDYPATGSPYTNPGAGAAPIGNTGRPDRRVLNLAIVDCPNVAPAGACSVLPVLGIGRFFMQTPASGFSGGPNAELNVEFAGLIEPVPVMQVMLYR</sequence>
<comment type="caution">
    <text evidence="3">The sequence shown here is derived from an EMBL/GenBank/DDBJ whole genome shotgun (WGS) entry which is preliminary data.</text>
</comment>
<dbReference type="Proteomes" id="UP000197535">
    <property type="component" value="Unassembled WGS sequence"/>
</dbReference>